<dbReference type="AlphaFoldDB" id="A0AAU7X4S8"/>
<keyword evidence="1" id="KW-0812">Transmembrane</keyword>
<proteinExistence type="predicted"/>
<gene>
    <name evidence="2" type="ORF">ABS361_12585</name>
</gene>
<dbReference type="EMBL" id="CP158568">
    <property type="protein sequence ID" value="XBY42948.1"/>
    <property type="molecule type" value="Genomic_DNA"/>
</dbReference>
<sequence>MTDFAANVFTVFFLLLIAVLAAVAASGQSGTETSATLMHRRPPASSERIVEALHSRQRRGPGVVIEVRSAGIRLIHPSGSTDVASGPAPYAEIRTAVAGLGAAIRRESTPEPTIVLVFAPGPIAAVEAGLSGHAYLDLSVPAALRGCAATAPRHAGGAADCVVNEDWTPGFLALEGRDLDRAAFRAELAALLAAGATRSVAAPRPSDLVVPAASETTWRAPILTLIVLPLCIVAAIETGAAWRGRRRRSVQNVTGSS</sequence>
<dbReference type="KEGG" id="mflg:ABS361_12585"/>
<keyword evidence="1" id="KW-1133">Transmembrane helix</keyword>
<organism evidence="2">
    <name type="scientific">Methyloraptor flagellatus</name>
    <dbReference type="NCBI Taxonomy" id="3162530"/>
    <lineage>
        <taxon>Bacteria</taxon>
        <taxon>Pseudomonadati</taxon>
        <taxon>Pseudomonadota</taxon>
        <taxon>Alphaproteobacteria</taxon>
        <taxon>Hyphomicrobiales</taxon>
        <taxon>Ancalomicrobiaceae</taxon>
        <taxon>Methyloraptor</taxon>
    </lineage>
</organism>
<name>A0AAU7X4S8_9HYPH</name>
<evidence type="ECO:0000313" key="2">
    <source>
        <dbReference type="EMBL" id="XBY42948.1"/>
    </source>
</evidence>
<evidence type="ECO:0000256" key="1">
    <source>
        <dbReference type="SAM" id="Phobius"/>
    </source>
</evidence>
<accession>A0AAU7X4S8</accession>
<protein>
    <recommendedName>
        <fullName evidence="3">TPM domain-containing protein</fullName>
    </recommendedName>
</protein>
<dbReference type="RefSeq" id="WP_407048051.1">
    <property type="nucleotide sequence ID" value="NZ_CP158568.1"/>
</dbReference>
<keyword evidence="1" id="KW-0472">Membrane</keyword>
<evidence type="ECO:0008006" key="3">
    <source>
        <dbReference type="Google" id="ProtNLM"/>
    </source>
</evidence>
<feature type="transmembrane region" description="Helical" evidence="1">
    <location>
        <begin position="222"/>
        <end position="242"/>
    </location>
</feature>
<reference evidence="2" key="1">
    <citation type="submission" date="2024-06" db="EMBL/GenBank/DDBJ databases">
        <title>Methylostella associata gen. nov., sp. nov., a novel Ancalomicrobiaceae-affiliated facultatively methylotrophic bacteria that feed on methanotrophs of the genus Methylococcus.</title>
        <authorList>
            <person name="Saltykova V."/>
            <person name="Danilova O.V."/>
            <person name="Oshkin I.Y."/>
            <person name="Belova S.E."/>
            <person name="Pimenov N.V."/>
            <person name="Dedysh S.N."/>
        </authorList>
    </citation>
    <scope>NUCLEOTIDE SEQUENCE</scope>
    <source>
        <strain evidence="2">S20</strain>
    </source>
</reference>